<dbReference type="Pfam" id="PF13560">
    <property type="entry name" value="HTH_31"/>
    <property type="match status" value="1"/>
</dbReference>
<dbReference type="GO" id="GO:0003677">
    <property type="term" value="F:DNA binding"/>
    <property type="evidence" value="ECO:0007669"/>
    <property type="project" value="InterPro"/>
</dbReference>
<evidence type="ECO:0000259" key="2">
    <source>
        <dbReference type="PROSITE" id="PS50943"/>
    </source>
</evidence>
<dbReference type="InterPro" id="IPR010982">
    <property type="entry name" value="Lambda_DNA-bd_dom_sf"/>
</dbReference>
<evidence type="ECO:0000313" key="4">
    <source>
        <dbReference type="Proteomes" id="UP000660745"/>
    </source>
</evidence>
<accession>A0A918A2N2</accession>
<evidence type="ECO:0000256" key="1">
    <source>
        <dbReference type="SAM" id="Phobius"/>
    </source>
</evidence>
<dbReference type="SMART" id="SM00530">
    <property type="entry name" value="HTH_XRE"/>
    <property type="match status" value="1"/>
</dbReference>
<name>A0A918A2N2_9ACTN</name>
<dbReference type="EMBL" id="BMNK01000003">
    <property type="protein sequence ID" value="GGP05249.1"/>
    <property type="molecule type" value="Genomic_DNA"/>
</dbReference>
<keyword evidence="1" id="KW-0812">Transmembrane</keyword>
<keyword evidence="4" id="KW-1185">Reference proteome</keyword>
<keyword evidence="1" id="KW-1133">Transmembrane helix</keyword>
<reference evidence="3" key="1">
    <citation type="journal article" date="2014" name="Int. J. Syst. Evol. Microbiol.">
        <title>Complete genome sequence of Corynebacterium casei LMG S-19264T (=DSM 44701T), isolated from a smear-ripened cheese.</title>
        <authorList>
            <consortium name="US DOE Joint Genome Institute (JGI-PGF)"/>
            <person name="Walter F."/>
            <person name="Albersmeier A."/>
            <person name="Kalinowski J."/>
            <person name="Ruckert C."/>
        </authorList>
    </citation>
    <scope>NUCLEOTIDE SEQUENCE</scope>
    <source>
        <strain evidence="3">CGMCC 4.7430</strain>
    </source>
</reference>
<evidence type="ECO:0000313" key="3">
    <source>
        <dbReference type="EMBL" id="GGP05249.1"/>
    </source>
</evidence>
<feature type="transmembrane region" description="Helical" evidence="1">
    <location>
        <begin position="197"/>
        <end position="216"/>
    </location>
</feature>
<dbReference type="PROSITE" id="PS50943">
    <property type="entry name" value="HTH_CROC1"/>
    <property type="match status" value="1"/>
</dbReference>
<reference evidence="3" key="2">
    <citation type="submission" date="2020-09" db="EMBL/GenBank/DDBJ databases">
        <authorList>
            <person name="Sun Q."/>
            <person name="Zhou Y."/>
        </authorList>
    </citation>
    <scope>NUCLEOTIDE SEQUENCE</scope>
    <source>
        <strain evidence="3">CGMCC 4.7430</strain>
    </source>
</reference>
<dbReference type="Pfam" id="PF19054">
    <property type="entry name" value="DUF5753"/>
    <property type="match status" value="1"/>
</dbReference>
<dbReference type="RefSeq" id="WP_189138592.1">
    <property type="nucleotide sequence ID" value="NZ_BMNK01000003.1"/>
</dbReference>
<dbReference type="InterPro" id="IPR043917">
    <property type="entry name" value="DUF5753"/>
</dbReference>
<sequence>MTDLDSAPNADPLVEFGRELRTLRIEKGLTLEKLADRIGFSESLVGSVERATRTPSDDFTKRCEEALGLKPRHLSKLLPASRRLPMFRTLVPWMDIERQARELWTWEPLVVPGLLQTEGYARAILAAKPGSKKERVDEAVQARMARQAIFRRDEPPGLWAVLDEGILYRPVGSESVTRDQLAHLIEMSQSRWITIQILPFSALSTLGLLGGFVIAITRDMRDAAFVDSPVIGRIWDQQPEVEVLKYKYQVVRSEALPQSLSLEKIKKRLEQKWTC</sequence>
<dbReference type="InterPro" id="IPR001387">
    <property type="entry name" value="Cro/C1-type_HTH"/>
</dbReference>
<keyword evidence="1" id="KW-0472">Membrane</keyword>
<comment type="caution">
    <text evidence="3">The sequence shown here is derived from an EMBL/GenBank/DDBJ whole genome shotgun (WGS) entry which is preliminary data.</text>
</comment>
<dbReference type="CDD" id="cd00093">
    <property type="entry name" value="HTH_XRE"/>
    <property type="match status" value="1"/>
</dbReference>
<feature type="domain" description="HTH cro/C1-type" evidence="2">
    <location>
        <begin position="20"/>
        <end position="74"/>
    </location>
</feature>
<organism evidence="3 4">
    <name type="scientific">Nonomuraea glycinis</name>
    <dbReference type="NCBI Taxonomy" id="2047744"/>
    <lineage>
        <taxon>Bacteria</taxon>
        <taxon>Bacillati</taxon>
        <taxon>Actinomycetota</taxon>
        <taxon>Actinomycetes</taxon>
        <taxon>Streptosporangiales</taxon>
        <taxon>Streptosporangiaceae</taxon>
        <taxon>Nonomuraea</taxon>
    </lineage>
</organism>
<dbReference type="Proteomes" id="UP000660745">
    <property type="component" value="Unassembled WGS sequence"/>
</dbReference>
<dbReference type="AlphaFoldDB" id="A0A918A2N2"/>
<dbReference type="Gene3D" id="1.10.260.40">
    <property type="entry name" value="lambda repressor-like DNA-binding domains"/>
    <property type="match status" value="1"/>
</dbReference>
<dbReference type="SUPFAM" id="SSF47413">
    <property type="entry name" value="lambda repressor-like DNA-binding domains"/>
    <property type="match status" value="1"/>
</dbReference>
<gene>
    <name evidence="3" type="ORF">GCM10012278_23910</name>
</gene>
<protein>
    <submittedName>
        <fullName evidence="3">Transcriptional regulator</fullName>
    </submittedName>
</protein>
<proteinExistence type="predicted"/>